<dbReference type="EMBL" id="JACHNY010000005">
    <property type="protein sequence ID" value="MBB4618458.1"/>
    <property type="molecule type" value="Genomic_DNA"/>
</dbReference>
<dbReference type="AlphaFoldDB" id="A0A7W7AK15"/>
<gene>
    <name evidence="1" type="ORF">GGQ96_002601</name>
</gene>
<comment type="caution">
    <text evidence="1">The sequence shown here is derived from an EMBL/GenBank/DDBJ whole genome shotgun (WGS) entry which is preliminary data.</text>
</comment>
<dbReference type="RefSeq" id="WP_184115345.1">
    <property type="nucleotide sequence ID" value="NZ_JACHNY010000005.1"/>
</dbReference>
<name>A0A7W7AK15_9SPHN</name>
<dbReference type="PROSITE" id="PS51257">
    <property type="entry name" value="PROKAR_LIPOPROTEIN"/>
    <property type="match status" value="1"/>
</dbReference>
<proteinExistence type="predicted"/>
<evidence type="ECO:0000313" key="1">
    <source>
        <dbReference type="EMBL" id="MBB4618458.1"/>
    </source>
</evidence>
<protein>
    <recommendedName>
        <fullName evidence="3">Lipoprotein</fullName>
    </recommendedName>
</protein>
<reference evidence="1 2" key="1">
    <citation type="submission" date="2020-08" db="EMBL/GenBank/DDBJ databases">
        <title>Genomic Encyclopedia of Type Strains, Phase IV (KMG-IV): sequencing the most valuable type-strain genomes for metagenomic binning, comparative biology and taxonomic classification.</title>
        <authorList>
            <person name="Goeker M."/>
        </authorList>
    </citation>
    <scope>NUCLEOTIDE SEQUENCE [LARGE SCALE GENOMIC DNA]</scope>
    <source>
        <strain evidence="1 2">DSM 15867</strain>
    </source>
</reference>
<sequence length="123" mass="13028">MTFDLRITIGMAAAVLASGCQRQPERYTADRDTAICTDRSGRRVADSQCSQAQRHAGGGGFGWYYLARNATLPYLGERARGGSYRPTASRYVRAPVASAVTRSGAVSRGGFGGSGRFFGSGHA</sequence>
<evidence type="ECO:0008006" key="3">
    <source>
        <dbReference type="Google" id="ProtNLM"/>
    </source>
</evidence>
<dbReference type="Proteomes" id="UP000574769">
    <property type="component" value="Unassembled WGS sequence"/>
</dbReference>
<accession>A0A7W7AK15</accession>
<keyword evidence="2" id="KW-1185">Reference proteome</keyword>
<organism evidence="1 2">
    <name type="scientific">Sphingomonas abaci</name>
    <dbReference type="NCBI Taxonomy" id="237611"/>
    <lineage>
        <taxon>Bacteria</taxon>
        <taxon>Pseudomonadati</taxon>
        <taxon>Pseudomonadota</taxon>
        <taxon>Alphaproteobacteria</taxon>
        <taxon>Sphingomonadales</taxon>
        <taxon>Sphingomonadaceae</taxon>
        <taxon>Sphingomonas</taxon>
    </lineage>
</organism>
<evidence type="ECO:0000313" key="2">
    <source>
        <dbReference type="Proteomes" id="UP000574769"/>
    </source>
</evidence>